<dbReference type="PANTHER" id="PTHR22993:SF9">
    <property type="entry name" value="FORMAMIDOPYRIMIDINE-DNA GLYCOSYLASE"/>
    <property type="match status" value="1"/>
</dbReference>
<dbReference type="PROSITE" id="PS51066">
    <property type="entry name" value="ZF_FPG_2"/>
    <property type="match status" value="1"/>
</dbReference>
<dbReference type="EC" id="3.2.2.23" evidence="15"/>
<dbReference type="EMBL" id="JBHSGD010000010">
    <property type="protein sequence ID" value="MFC4653378.1"/>
    <property type="molecule type" value="Genomic_DNA"/>
</dbReference>
<dbReference type="InterPro" id="IPR035937">
    <property type="entry name" value="FPG_N"/>
</dbReference>
<feature type="active site" description="Schiff-base intermediate with DNA" evidence="15">
    <location>
        <position position="2"/>
    </location>
</feature>
<dbReference type="Gene3D" id="1.10.8.50">
    <property type="match status" value="1"/>
</dbReference>
<comment type="catalytic activity">
    <reaction evidence="14 15">
        <text>2'-deoxyribonucleotide-(2'-deoxyribose 5'-phosphate)-2'-deoxyribonucleotide-DNA = a 3'-end 2'-deoxyribonucleotide-(2,3-dehydro-2,3-deoxyribose 5'-phosphate)-DNA + a 5'-end 5'-phospho-2'-deoxyribonucleoside-DNA + H(+)</text>
        <dbReference type="Rhea" id="RHEA:66592"/>
        <dbReference type="Rhea" id="RHEA-COMP:13180"/>
        <dbReference type="Rhea" id="RHEA-COMP:16897"/>
        <dbReference type="Rhea" id="RHEA-COMP:17067"/>
        <dbReference type="ChEBI" id="CHEBI:15378"/>
        <dbReference type="ChEBI" id="CHEBI:136412"/>
        <dbReference type="ChEBI" id="CHEBI:157695"/>
        <dbReference type="ChEBI" id="CHEBI:167181"/>
        <dbReference type="EC" id="4.2.99.18"/>
    </reaction>
</comment>
<dbReference type="EC" id="4.2.99.18" evidence="15"/>
<dbReference type="InterPro" id="IPR012319">
    <property type="entry name" value="FPG_cat"/>
</dbReference>
<keyword evidence="10 15" id="KW-0234">DNA repair</keyword>
<dbReference type="PROSITE" id="PS51068">
    <property type="entry name" value="FPG_CAT"/>
    <property type="match status" value="1"/>
</dbReference>
<feature type="binding site" evidence="15">
    <location>
        <position position="110"/>
    </location>
    <ligand>
        <name>DNA</name>
        <dbReference type="ChEBI" id="CHEBI:16991"/>
    </ligand>
</feature>
<dbReference type="NCBIfam" id="NF002211">
    <property type="entry name" value="PRK01103.1"/>
    <property type="match status" value="1"/>
</dbReference>
<comment type="caution">
    <text evidence="18">The sequence shown here is derived from an EMBL/GenBank/DDBJ whole genome shotgun (WGS) entry which is preliminary data.</text>
</comment>
<organism evidence="18 19">
    <name type="scientific">Lactococcus nasutitermitis</name>
    <dbReference type="NCBI Taxonomy" id="1652957"/>
    <lineage>
        <taxon>Bacteria</taxon>
        <taxon>Bacillati</taxon>
        <taxon>Bacillota</taxon>
        <taxon>Bacilli</taxon>
        <taxon>Lactobacillales</taxon>
        <taxon>Streptococcaceae</taxon>
        <taxon>Lactococcus</taxon>
    </lineage>
</organism>
<sequence>MPELPEVETVRRGLSKLVTGEKIVALKASYPRMVLTGFDALKSALLGQTIRQVSRRGKYLIFEFDELALISHLRMEGKYRLETADFVVQKHDHIFMTFADGKTLIYNDVRKFGTWELIGTEKNLTELSKKLEQYFVKKNLGPEPTFTDFDLSIFRKKLQKSRKKIKPYLLEQTLVVGLGNIYVDEVLWAAQIHPETMAMALTEEQIKLLHDTIIEILQLAVVRGGSSIRTYTNAFGKEGDMQNELKVYGKEGTACPRCGTIIEKIKVAGRGTHFCPNCQKKIF</sequence>
<evidence type="ECO:0000256" key="2">
    <source>
        <dbReference type="ARBA" id="ARBA00009409"/>
    </source>
</evidence>
<comment type="subunit">
    <text evidence="3 15">Monomer.</text>
</comment>
<dbReference type="HAMAP" id="MF_00103">
    <property type="entry name" value="Fapy_DNA_glycosyl"/>
    <property type="match status" value="1"/>
</dbReference>
<feature type="domain" description="FPG-type" evidence="16">
    <location>
        <begin position="246"/>
        <end position="280"/>
    </location>
</feature>
<dbReference type="InterPro" id="IPR000214">
    <property type="entry name" value="Znf_DNA_glyclase/AP_lyase"/>
</dbReference>
<evidence type="ECO:0000259" key="17">
    <source>
        <dbReference type="PROSITE" id="PS51068"/>
    </source>
</evidence>
<evidence type="ECO:0000256" key="6">
    <source>
        <dbReference type="ARBA" id="ARBA00022771"/>
    </source>
</evidence>
<evidence type="ECO:0000256" key="8">
    <source>
        <dbReference type="ARBA" id="ARBA00022833"/>
    </source>
</evidence>
<feature type="active site" description="Proton donor" evidence="15">
    <location>
        <position position="3"/>
    </location>
</feature>
<keyword evidence="4 15" id="KW-0479">Metal-binding</keyword>
<evidence type="ECO:0000256" key="7">
    <source>
        <dbReference type="ARBA" id="ARBA00022801"/>
    </source>
</evidence>
<dbReference type="Gene3D" id="3.20.190.10">
    <property type="entry name" value="MutM-like, N-terminal"/>
    <property type="match status" value="1"/>
</dbReference>
<evidence type="ECO:0000256" key="14">
    <source>
        <dbReference type="ARBA" id="ARBA00044632"/>
    </source>
</evidence>
<feature type="active site" description="Proton donor; for beta-elimination activity" evidence="15">
    <location>
        <position position="58"/>
    </location>
</feature>
<dbReference type="PROSITE" id="PS01242">
    <property type="entry name" value="ZF_FPG_1"/>
    <property type="match status" value="1"/>
</dbReference>
<evidence type="ECO:0000259" key="16">
    <source>
        <dbReference type="PROSITE" id="PS51066"/>
    </source>
</evidence>
<evidence type="ECO:0000256" key="10">
    <source>
        <dbReference type="ARBA" id="ARBA00023204"/>
    </source>
</evidence>
<dbReference type="CDD" id="cd08966">
    <property type="entry name" value="EcFpg-like_N"/>
    <property type="match status" value="1"/>
</dbReference>
<evidence type="ECO:0000256" key="15">
    <source>
        <dbReference type="HAMAP-Rule" id="MF_00103"/>
    </source>
</evidence>
<comment type="function">
    <text evidence="15">Involved in base excision repair of DNA damaged by oxidation or by mutagenic agents. Acts as DNA glycosylase that recognizes and removes damaged bases. Has a preference for oxidized purines, such as 7,8-dihydro-8-oxoguanine (8-oxoG). Has AP (apurinic/apyrimidinic) lyase activity and introduces nicks in the DNA strand. Cleaves the DNA backbone by beta-delta elimination to generate a single-strand break at the site of the removed base with both 3'- and 5'-phosphates.</text>
</comment>
<dbReference type="InterPro" id="IPR010663">
    <property type="entry name" value="Znf_FPG/IleRS"/>
</dbReference>
<protein>
    <recommendedName>
        <fullName evidence="15">Formamidopyrimidine-DNA glycosylase</fullName>
        <shortName evidence="15">Fapy-DNA glycosylase</shortName>
        <ecNumber evidence="15">3.2.2.23</ecNumber>
    </recommendedName>
    <alternativeName>
        <fullName evidence="15">DNA-(apurinic or apyrimidinic site) lyase MutM</fullName>
        <shortName evidence="15">AP lyase MutM</shortName>
        <ecNumber evidence="15">4.2.99.18</ecNumber>
    </alternativeName>
</protein>
<dbReference type="SMART" id="SM01232">
    <property type="entry name" value="H2TH"/>
    <property type="match status" value="1"/>
</dbReference>
<keyword evidence="9 15" id="KW-0238">DNA-binding</keyword>
<keyword evidence="5 15" id="KW-0227">DNA damage</keyword>
<dbReference type="Proteomes" id="UP001595987">
    <property type="component" value="Unassembled WGS sequence"/>
</dbReference>
<dbReference type="Pfam" id="PF06831">
    <property type="entry name" value="H2TH"/>
    <property type="match status" value="1"/>
</dbReference>
<evidence type="ECO:0000256" key="3">
    <source>
        <dbReference type="ARBA" id="ARBA00011245"/>
    </source>
</evidence>
<evidence type="ECO:0000256" key="11">
    <source>
        <dbReference type="ARBA" id="ARBA00023239"/>
    </source>
</evidence>
<dbReference type="GO" id="GO:0008534">
    <property type="term" value="F:oxidized purine nucleobase lesion DNA N-glycosylase activity"/>
    <property type="evidence" value="ECO:0007669"/>
    <property type="project" value="UniProtKB-EC"/>
</dbReference>
<dbReference type="InterPro" id="IPR020629">
    <property type="entry name" value="FPG_Glyclase"/>
</dbReference>
<evidence type="ECO:0000313" key="19">
    <source>
        <dbReference type="Proteomes" id="UP001595987"/>
    </source>
</evidence>
<name>A0ABV9JHE8_9LACT</name>
<feature type="domain" description="Formamidopyrimidine-DNA glycosylase catalytic" evidence="17">
    <location>
        <begin position="2"/>
        <end position="113"/>
    </location>
</feature>
<dbReference type="SUPFAM" id="SSF81624">
    <property type="entry name" value="N-terminal domain of MutM-like DNA repair proteins"/>
    <property type="match status" value="1"/>
</dbReference>
<comment type="cofactor">
    <cofactor evidence="15">
        <name>Zn(2+)</name>
        <dbReference type="ChEBI" id="CHEBI:29105"/>
    </cofactor>
    <text evidence="15">Binds 1 zinc ion per subunit.</text>
</comment>
<keyword evidence="6 15" id="KW-0863">Zinc-finger</keyword>
<dbReference type="InterPro" id="IPR015887">
    <property type="entry name" value="DNA_glyclase_Znf_dom_DNA_BS"/>
</dbReference>
<keyword evidence="11 15" id="KW-0456">Lyase</keyword>
<gene>
    <name evidence="15 18" type="primary">mutM</name>
    <name evidence="15" type="synonym">fpg</name>
    <name evidence="18" type="ORF">ACFO26_10735</name>
</gene>
<evidence type="ECO:0000256" key="4">
    <source>
        <dbReference type="ARBA" id="ARBA00022723"/>
    </source>
</evidence>
<keyword evidence="13 15" id="KW-0326">Glycosidase</keyword>
<keyword evidence="12 15" id="KW-0511">Multifunctional enzyme</keyword>
<accession>A0ABV9JHE8</accession>
<evidence type="ECO:0000313" key="18">
    <source>
        <dbReference type="EMBL" id="MFC4653378.1"/>
    </source>
</evidence>
<dbReference type="SUPFAM" id="SSF46946">
    <property type="entry name" value="S13-like H2TH domain"/>
    <property type="match status" value="1"/>
</dbReference>
<keyword evidence="8 15" id="KW-0862">Zinc</keyword>
<evidence type="ECO:0000256" key="1">
    <source>
        <dbReference type="ARBA" id="ARBA00001668"/>
    </source>
</evidence>
<dbReference type="RefSeq" id="WP_213536556.1">
    <property type="nucleotide sequence ID" value="NZ_BOVQ01000007.1"/>
</dbReference>
<comment type="similarity">
    <text evidence="2 15">Belongs to the FPG family.</text>
</comment>
<feature type="active site" description="Proton donor; for delta-elimination activity" evidence="15">
    <location>
        <position position="270"/>
    </location>
</feature>
<evidence type="ECO:0000256" key="13">
    <source>
        <dbReference type="ARBA" id="ARBA00023295"/>
    </source>
</evidence>
<evidence type="ECO:0000256" key="9">
    <source>
        <dbReference type="ARBA" id="ARBA00023125"/>
    </source>
</evidence>
<evidence type="ECO:0000256" key="12">
    <source>
        <dbReference type="ARBA" id="ARBA00023268"/>
    </source>
</evidence>
<dbReference type="Pfam" id="PF06827">
    <property type="entry name" value="zf-FPG_IleRS"/>
    <property type="match status" value="1"/>
</dbReference>
<feature type="binding site" evidence="15">
    <location>
        <position position="91"/>
    </location>
    <ligand>
        <name>DNA</name>
        <dbReference type="ChEBI" id="CHEBI:16991"/>
    </ligand>
</feature>
<comment type="catalytic activity">
    <reaction evidence="1 15">
        <text>Hydrolysis of DNA containing ring-opened 7-methylguanine residues, releasing 2,6-diamino-4-hydroxy-5-(N-methyl)formamidopyrimidine.</text>
        <dbReference type="EC" id="3.2.2.23"/>
    </reaction>
</comment>
<reference evidence="19" key="1">
    <citation type="journal article" date="2019" name="Int. J. Syst. Evol. Microbiol.">
        <title>The Global Catalogue of Microorganisms (GCM) 10K type strain sequencing project: providing services to taxonomists for standard genome sequencing and annotation.</title>
        <authorList>
            <consortium name="The Broad Institute Genomics Platform"/>
            <consortium name="The Broad Institute Genome Sequencing Center for Infectious Disease"/>
            <person name="Wu L."/>
            <person name="Ma J."/>
        </authorList>
    </citation>
    <scope>NUCLEOTIDE SEQUENCE [LARGE SCALE GENOMIC DNA]</scope>
    <source>
        <strain evidence="19">CCUG 63287</strain>
    </source>
</reference>
<keyword evidence="7 15" id="KW-0378">Hydrolase</keyword>
<proteinExistence type="inferred from homology"/>
<dbReference type="PANTHER" id="PTHR22993">
    <property type="entry name" value="FORMAMIDOPYRIMIDINE-DNA GLYCOSYLASE"/>
    <property type="match status" value="1"/>
</dbReference>
<evidence type="ECO:0000256" key="5">
    <source>
        <dbReference type="ARBA" id="ARBA00022763"/>
    </source>
</evidence>
<dbReference type="Pfam" id="PF01149">
    <property type="entry name" value="Fapy_DNA_glyco"/>
    <property type="match status" value="1"/>
</dbReference>
<dbReference type="InterPro" id="IPR015886">
    <property type="entry name" value="H2TH_FPG"/>
</dbReference>
<dbReference type="NCBIfam" id="TIGR00577">
    <property type="entry name" value="fpg"/>
    <property type="match status" value="1"/>
</dbReference>
<dbReference type="SUPFAM" id="SSF57716">
    <property type="entry name" value="Glucocorticoid receptor-like (DNA-binding domain)"/>
    <property type="match status" value="1"/>
</dbReference>
<comment type="caution">
    <text evidence="15">Lacks conserved residue(s) required for the propagation of feature annotation.</text>
</comment>
<dbReference type="SMART" id="SM00898">
    <property type="entry name" value="Fapy_DNA_glyco"/>
    <property type="match status" value="1"/>
</dbReference>
<keyword evidence="19" id="KW-1185">Reference proteome</keyword>
<dbReference type="InterPro" id="IPR010979">
    <property type="entry name" value="Ribosomal_uS13-like_H2TH"/>
</dbReference>